<dbReference type="InParanoid" id="A0A330LA76"/>
<name>A0A330LA76_9BACT</name>
<dbReference type="RefSeq" id="WP_245924463.1">
    <property type="nucleotide sequence ID" value="NZ_OUNR01000017.1"/>
</dbReference>
<reference evidence="2" key="1">
    <citation type="submission" date="2018-04" db="EMBL/GenBank/DDBJ databases">
        <authorList>
            <person name="Lucker S."/>
            <person name="Sakoula D."/>
        </authorList>
    </citation>
    <scope>NUCLEOTIDE SEQUENCE [LARGE SCALE GENOMIC DNA]</scope>
</reference>
<accession>A0A330LA76</accession>
<sequence length="380" mass="42997">MKLILPRFVAIDSSILAAWAKDALSENPKLCNSAREVQKRLFDATWTPIICLHHFVELARHADIEIGRRRIDFLRSFSQIAWIGRSYNPKMLGAVVDVFEAEVAAIAAFPTIDFQKMREAVRARLIQYGPPTDIAMFDDWEFMHSTLEAMATREQEVSSILHSEGRVNDATEIGKLRNIQINDPEAFKQPLIDEIAKTTEDLSQRGDARLIDAHRTAEDFVSMVAKNLAEAIQRSSNAFDAFVEQHDVPKSDITDSTTLGEFKRLARLRKLARVATNQMEIDLELVWANIRDAKIPSEILQRAIRDARRSAPRASGSDLGDDYLACLAPYVDAIIVDKRTHEFLTQAARRDPYIHKAVGFFAKATSYNQLPEILATYQEL</sequence>
<evidence type="ECO:0000313" key="2">
    <source>
        <dbReference type="Proteomes" id="UP000248168"/>
    </source>
</evidence>
<evidence type="ECO:0000313" key="1">
    <source>
        <dbReference type="EMBL" id="SPP65784.1"/>
    </source>
</evidence>
<dbReference type="AlphaFoldDB" id="A0A330LA76"/>
<gene>
    <name evidence="1" type="ORF">NITLEN_40257</name>
</gene>
<dbReference type="Proteomes" id="UP000248168">
    <property type="component" value="Unassembled WGS sequence"/>
</dbReference>
<keyword evidence="2" id="KW-1185">Reference proteome</keyword>
<proteinExistence type="predicted"/>
<protein>
    <recommendedName>
        <fullName evidence="3">PIN domain-containing protein</fullName>
    </recommendedName>
</protein>
<evidence type="ECO:0008006" key="3">
    <source>
        <dbReference type="Google" id="ProtNLM"/>
    </source>
</evidence>
<organism evidence="1 2">
    <name type="scientific">Nitrospira lenta</name>
    <dbReference type="NCBI Taxonomy" id="1436998"/>
    <lineage>
        <taxon>Bacteria</taxon>
        <taxon>Pseudomonadati</taxon>
        <taxon>Nitrospirota</taxon>
        <taxon>Nitrospiria</taxon>
        <taxon>Nitrospirales</taxon>
        <taxon>Nitrospiraceae</taxon>
        <taxon>Nitrospira</taxon>
    </lineage>
</organism>
<dbReference type="EMBL" id="OUNR01000017">
    <property type="protein sequence ID" value="SPP65784.1"/>
    <property type="molecule type" value="Genomic_DNA"/>
</dbReference>